<evidence type="ECO:0000313" key="1">
    <source>
        <dbReference type="EMBL" id="AKL96197.1"/>
    </source>
</evidence>
<reference evidence="1 2" key="1">
    <citation type="submission" date="2014-10" db="EMBL/GenBank/DDBJ databases">
        <title>Genome sequence of Clostridium aceticum DSM 1496.</title>
        <authorList>
            <person name="Poehlein A."/>
            <person name="Schiel-Bengelsdorf B."/>
            <person name="Gottschalk G."/>
            <person name="Duerre P."/>
            <person name="Daniel R."/>
        </authorList>
    </citation>
    <scope>NUCLEOTIDE SEQUENCE [LARGE SCALE GENOMIC DNA]</scope>
    <source>
        <strain evidence="1 2">DSM 1496</strain>
    </source>
</reference>
<keyword evidence="2" id="KW-1185">Reference proteome</keyword>
<organism evidence="1 2">
    <name type="scientific">Clostridium aceticum</name>
    <dbReference type="NCBI Taxonomy" id="84022"/>
    <lineage>
        <taxon>Bacteria</taxon>
        <taxon>Bacillati</taxon>
        <taxon>Bacillota</taxon>
        <taxon>Clostridia</taxon>
        <taxon>Eubacteriales</taxon>
        <taxon>Clostridiaceae</taxon>
        <taxon>Clostridium</taxon>
    </lineage>
</organism>
<gene>
    <name evidence="1" type="ORF">CACET_c27520</name>
</gene>
<proteinExistence type="predicted"/>
<dbReference type="EMBL" id="CP009687">
    <property type="protein sequence ID" value="AKL96197.1"/>
    <property type="molecule type" value="Genomic_DNA"/>
</dbReference>
<dbReference type="Proteomes" id="UP000035704">
    <property type="component" value="Chromosome"/>
</dbReference>
<protein>
    <submittedName>
        <fullName evidence="1">Uncharacterized protein</fullName>
    </submittedName>
</protein>
<evidence type="ECO:0000313" key="2">
    <source>
        <dbReference type="Proteomes" id="UP000035704"/>
    </source>
</evidence>
<accession>A0A0G3WE52</accession>
<dbReference type="AlphaFoldDB" id="A0A0G3WE52"/>
<sequence>MSAGNKAMVIRDIATGLKRKATKPNINAMVLKNKTTGLYVLHKCWEE</sequence>
<name>A0A0G3WE52_9CLOT</name>
<dbReference type="PATRIC" id="fig|84022.6.peg.2795"/>
<dbReference type="KEGG" id="cace:CACET_c27520"/>